<feature type="region of interest" description="Disordered" evidence="2">
    <location>
        <begin position="35"/>
        <end position="59"/>
    </location>
</feature>
<protein>
    <submittedName>
        <fullName evidence="3">Putative sulfatase</fullName>
    </submittedName>
</protein>
<proteinExistence type="evidence at transcript level"/>
<evidence type="ECO:0000313" key="3">
    <source>
        <dbReference type="EMBL" id="JAC19156.1"/>
    </source>
</evidence>
<sequence length="181" mass="19777">MTKPWTQQEATVIIICFVAMLATISAGKKIASQLSKGQEPSRTSEQVSPQGKHLPATSAYDRPSAVWRDATFAMPTTPAQRKRPPKQNLLPREKKPNIILILTDDQDIELGSMGFMPKTQESLARGAHFLRLTCPRQCAALRGAPCSLVFMLTTITCSPTATTVLRPSGSRSLSLARSLRT</sequence>
<dbReference type="AlphaFoldDB" id="A0A023FC41"/>
<reference evidence="3" key="1">
    <citation type="submission" date="2014-03" db="EMBL/GenBank/DDBJ databases">
        <title>The sialotranscriptome of Amblyomma triste, Amblyomma parvum and Amblyomma cajennense ticks, uncovered by 454-based RNA-seq.</title>
        <authorList>
            <person name="Garcia G.R."/>
            <person name="Gardinassi L.G."/>
            <person name="Ribeiro J.M."/>
            <person name="Anatriello E."/>
            <person name="Ferreira B.R."/>
            <person name="Moreira H.N."/>
            <person name="Mafra C."/>
            <person name="Olegario M.M."/>
            <person name="Szabo P.J."/>
            <person name="Miranda-Santos I.K."/>
            <person name="Maruyama S.R."/>
        </authorList>
    </citation>
    <scope>NUCLEOTIDE SEQUENCE</scope>
    <source>
        <strain evidence="3">Uberlandia</strain>
        <tissue evidence="3">Salivary glands</tissue>
    </source>
</reference>
<dbReference type="PANTHER" id="PTHR43108">
    <property type="entry name" value="N-ACETYLGLUCOSAMINE-6-SULFATASE FAMILY MEMBER"/>
    <property type="match status" value="1"/>
</dbReference>
<comment type="similarity">
    <text evidence="1">Belongs to the sulfatase family.</text>
</comment>
<dbReference type="EMBL" id="GBBK01005326">
    <property type="protein sequence ID" value="JAC19156.1"/>
    <property type="molecule type" value="mRNA"/>
</dbReference>
<organism evidence="3">
    <name type="scientific">Amblyomma cajennense</name>
    <name type="common">Cayenne tick</name>
    <name type="synonym">Acarus cajennensis</name>
    <dbReference type="NCBI Taxonomy" id="34607"/>
    <lineage>
        <taxon>Eukaryota</taxon>
        <taxon>Metazoa</taxon>
        <taxon>Ecdysozoa</taxon>
        <taxon>Arthropoda</taxon>
        <taxon>Chelicerata</taxon>
        <taxon>Arachnida</taxon>
        <taxon>Acari</taxon>
        <taxon>Parasitiformes</taxon>
        <taxon>Ixodida</taxon>
        <taxon>Ixodoidea</taxon>
        <taxon>Ixodidae</taxon>
        <taxon>Amblyomminae</taxon>
        <taxon>Amblyomma</taxon>
    </lineage>
</organism>
<feature type="compositionally biased region" description="Polar residues" evidence="2">
    <location>
        <begin position="35"/>
        <end position="49"/>
    </location>
</feature>
<dbReference type="GO" id="GO:0005539">
    <property type="term" value="F:glycosaminoglycan binding"/>
    <property type="evidence" value="ECO:0007669"/>
    <property type="project" value="TreeGrafter"/>
</dbReference>
<name>A0A023FC41_AMBCJ</name>
<evidence type="ECO:0000256" key="2">
    <source>
        <dbReference type="SAM" id="MobiDB-lite"/>
    </source>
</evidence>
<accession>A0A023FC41</accession>
<dbReference type="GO" id="GO:0008449">
    <property type="term" value="F:N-acetylglucosamine-6-sulfatase activity"/>
    <property type="evidence" value="ECO:0007669"/>
    <property type="project" value="TreeGrafter"/>
</dbReference>
<dbReference type="PANTHER" id="PTHR43108:SF16">
    <property type="entry name" value="EXTRACELLULAR SULFATASE SULF-1 HOMOLOG"/>
    <property type="match status" value="1"/>
</dbReference>
<evidence type="ECO:0000256" key="1">
    <source>
        <dbReference type="ARBA" id="ARBA00008779"/>
    </source>
</evidence>